<dbReference type="InterPro" id="IPR056798">
    <property type="entry name" value="ADH_Fe_C"/>
</dbReference>
<dbReference type="Gene3D" id="3.40.50.1970">
    <property type="match status" value="1"/>
</dbReference>
<accession>A0A1Q8ZMI1</accession>
<dbReference type="Gene3D" id="1.20.1090.10">
    <property type="entry name" value="Dehydroquinate synthase-like - alpha domain"/>
    <property type="match status" value="1"/>
</dbReference>
<dbReference type="STRING" id="1867956.BJF95_13770"/>
<dbReference type="RefSeq" id="WP_075641199.1">
    <property type="nucleotide sequence ID" value="NZ_MKIM01000029.1"/>
</dbReference>
<dbReference type="PANTHER" id="PTHR11496">
    <property type="entry name" value="ALCOHOL DEHYDROGENASE"/>
    <property type="match status" value="1"/>
</dbReference>
<dbReference type="PANTHER" id="PTHR11496:SF102">
    <property type="entry name" value="ALCOHOL DEHYDROGENASE 4"/>
    <property type="match status" value="1"/>
</dbReference>
<evidence type="ECO:0000259" key="4">
    <source>
        <dbReference type="Pfam" id="PF00465"/>
    </source>
</evidence>
<keyword evidence="2" id="KW-0560">Oxidoreductase</keyword>
<dbReference type="CDD" id="cd08177">
    <property type="entry name" value="MAR"/>
    <property type="match status" value="1"/>
</dbReference>
<evidence type="ECO:0000256" key="2">
    <source>
        <dbReference type="ARBA" id="ARBA00023002"/>
    </source>
</evidence>
<evidence type="ECO:0000313" key="6">
    <source>
        <dbReference type="EMBL" id="OLP42990.1"/>
    </source>
</evidence>
<dbReference type="OrthoDB" id="3812122at2"/>
<feature type="domain" description="Alcohol dehydrogenase iron-type/glycerol dehydrogenase GldA" evidence="4">
    <location>
        <begin position="12"/>
        <end position="154"/>
    </location>
</feature>
<feature type="domain" description="Fe-containing alcohol dehydrogenase-like C-terminal" evidence="5">
    <location>
        <begin position="168"/>
        <end position="347"/>
    </location>
</feature>
<protein>
    <submittedName>
        <fullName evidence="6">Maleylacetate reductase</fullName>
    </submittedName>
</protein>
<dbReference type="SUPFAM" id="SSF56796">
    <property type="entry name" value="Dehydroquinate synthase-like"/>
    <property type="match status" value="1"/>
</dbReference>
<gene>
    <name evidence="6" type="ORF">BJF95_13770</name>
</gene>
<proteinExistence type="inferred from homology"/>
<evidence type="ECO:0000313" key="7">
    <source>
        <dbReference type="Proteomes" id="UP000186894"/>
    </source>
</evidence>
<organism evidence="6 7">
    <name type="scientific">Rhizobium oryziradicis</name>
    <dbReference type="NCBI Taxonomy" id="1867956"/>
    <lineage>
        <taxon>Bacteria</taxon>
        <taxon>Pseudomonadati</taxon>
        <taxon>Pseudomonadota</taxon>
        <taxon>Alphaproteobacteria</taxon>
        <taxon>Hyphomicrobiales</taxon>
        <taxon>Rhizobiaceae</taxon>
        <taxon>Rhizobium/Agrobacterium group</taxon>
        <taxon>Rhizobium</taxon>
    </lineage>
</organism>
<dbReference type="Pfam" id="PF00465">
    <property type="entry name" value="Fe-ADH"/>
    <property type="match status" value="1"/>
</dbReference>
<dbReference type="InterPro" id="IPR039697">
    <property type="entry name" value="Alcohol_dehydrogenase_Fe"/>
</dbReference>
<dbReference type="InterPro" id="IPR001670">
    <property type="entry name" value="ADH_Fe/GldA"/>
</dbReference>
<comment type="similarity">
    <text evidence="1">Belongs to the iron-containing alcohol dehydrogenase family.</text>
</comment>
<dbReference type="Proteomes" id="UP000186894">
    <property type="component" value="Unassembled WGS sequence"/>
</dbReference>
<sequence length="357" mass="37269">MSTQNFTYTGHPARVIFGFGTTTQLPDEVERLCARRALILSTPAQTSQAEHLAGLLGATCVGIFSGAVMHTPVDVSEHAVSLAKEVGADVVVGVGGGSTTGLAKAIALRTDLAQIILPTTYAGSEMTPILGETSDGAKRTQTTLKVLPEVVIYDVDQTLGLPPGISGTSGINAMAHAVEALYARDSNPVISSLALQAIKALAVALPKIAKDSTDRDARFDALYGAWLCGICLGSVGMALHHKLCHTLGGSFDLPHAETHTVILPHALAYNAPAMPEVMVALEGVLGPDPALALQKLARSVNAPTSLKEIGMPADGVERAAFIAMSNSYWNPRALEISQIRDLIGRAYEGAPPLATDH</sequence>
<reference evidence="6 7" key="1">
    <citation type="submission" date="2016-09" db="EMBL/GenBank/DDBJ databases">
        <title>Rhizobium oryziradicis sp. nov., isolated from the root of rice.</title>
        <authorList>
            <person name="Zhao J."/>
            <person name="Zhang X."/>
        </authorList>
    </citation>
    <scope>NUCLEOTIDE SEQUENCE [LARGE SCALE GENOMIC DNA]</scope>
    <source>
        <strain evidence="6 7">N19</strain>
    </source>
</reference>
<keyword evidence="3" id="KW-0520">NAD</keyword>
<keyword evidence="7" id="KW-1185">Reference proteome</keyword>
<comment type="caution">
    <text evidence="6">The sequence shown here is derived from an EMBL/GenBank/DDBJ whole genome shotgun (WGS) entry which is preliminary data.</text>
</comment>
<name>A0A1Q8ZMI1_9HYPH</name>
<dbReference type="InterPro" id="IPR034786">
    <property type="entry name" value="MAR"/>
</dbReference>
<dbReference type="GO" id="GO:0004022">
    <property type="term" value="F:alcohol dehydrogenase (NAD+) activity"/>
    <property type="evidence" value="ECO:0007669"/>
    <property type="project" value="TreeGrafter"/>
</dbReference>
<evidence type="ECO:0000256" key="1">
    <source>
        <dbReference type="ARBA" id="ARBA00007358"/>
    </source>
</evidence>
<dbReference type="GO" id="GO:0018506">
    <property type="term" value="F:maleylacetate reductase activity"/>
    <property type="evidence" value="ECO:0007669"/>
    <property type="project" value="InterPro"/>
</dbReference>
<dbReference type="GO" id="GO:0046872">
    <property type="term" value="F:metal ion binding"/>
    <property type="evidence" value="ECO:0007669"/>
    <property type="project" value="InterPro"/>
</dbReference>
<evidence type="ECO:0000259" key="5">
    <source>
        <dbReference type="Pfam" id="PF25137"/>
    </source>
</evidence>
<dbReference type="EMBL" id="MKIM01000029">
    <property type="protein sequence ID" value="OLP42990.1"/>
    <property type="molecule type" value="Genomic_DNA"/>
</dbReference>
<dbReference type="Pfam" id="PF25137">
    <property type="entry name" value="ADH_Fe_C"/>
    <property type="match status" value="1"/>
</dbReference>
<dbReference type="AlphaFoldDB" id="A0A1Q8ZMI1"/>
<evidence type="ECO:0000256" key="3">
    <source>
        <dbReference type="ARBA" id="ARBA00023027"/>
    </source>
</evidence>